<dbReference type="CDD" id="cd12797">
    <property type="entry name" value="M23_peptidase"/>
    <property type="match status" value="1"/>
</dbReference>
<dbReference type="CDD" id="cd00254">
    <property type="entry name" value="LT-like"/>
    <property type="match status" value="1"/>
</dbReference>
<name>A0A4R2S0I9_9BACL</name>
<sequence>MESSIHRRIALIKKPSWKWIIICSLIVIPFITFVTITSVTIYSVIARMKETETAQSFGIDPALMLLYKEIADQHQLPWAFLAALDQNLPKAKAVMLPRASKFEMEIESAAQKFSVDPALIRAIIQQESNWNPKAKSSAGARGLMQLMPVNCKAFNLDPDTTCLDPLSNVMAGTEMISRLLTKYNGNLELALAAYNAGEGNVEKHKGVPPFKETQNYVKKIPVLYKEYGGKGTLSKEEAQKKEIEELANRLKEARVKVDQAGDSNKCMKELTRHTPNRGSLTCAAYSLQSNWVFVERVENQARAYEQEVWKITSNSNGTEAAKETSPANPSMETSKNQPSVGMIWPCEGTVTSRFGPRWGRSHKGIDIANRKGTPIYSVLDGKVTSVKSDPGGYGHYLIIDHGKGLSSLYAHMYAGDIHVKVGDQVKKGQRIASMGSDGNSTGPHLHFEIHINGVSMDPMQYIGKKI</sequence>
<feature type="domain" description="M23ase beta-sheet core" evidence="5">
    <location>
        <begin position="361"/>
        <end position="458"/>
    </location>
</feature>
<accession>A0A4R2S0I9</accession>
<dbReference type="Gene3D" id="2.70.70.10">
    <property type="entry name" value="Glucose Permease (Domain IIA)"/>
    <property type="match status" value="1"/>
</dbReference>
<dbReference type="RefSeq" id="WP_131848320.1">
    <property type="nucleotide sequence ID" value="NZ_SLXV01000009.1"/>
</dbReference>
<dbReference type="InterPro" id="IPR016047">
    <property type="entry name" value="M23ase_b-sheet_dom"/>
</dbReference>
<dbReference type="Pfam" id="PF01551">
    <property type="entry name" value="Peptidase_M23"/>
    <property type="match status" value="1"/>
</dbReference>
<keyword evidence="3" id="KW-0812">Transmembrane</keyword>
<feature type="region of interest" description="Disordered" evidence="2">
    <location>
        <begin position="315"/>
        <end position="341"/>
    </location>
</feature>
<dbReference type="PANTHER" id="PTHR21666">
    <property type="entry name" value="PEPTIDASE-RELATED"/>
    <property type="match status" value="1"/>
</dbReference>
<dbReference type="AlphaFoldDB" id="A0A4R2S0I9"/>
<comment type="caution">
    <text evidence="6">The sequence shown here is derived from an EMBL/GenBank/DDBJ whole genome shotgun (WGS) entry which is preliminary data.</text>
</comment>
<reference evidence="6 7" key="1">
    <citation type="submission" date="2019-03" db="EMBL/GenBank/DDBJ databases">
        <title>Genomic Encyclopedia of Type Strains, Phase IV (KMG-IV): sequencing the most valuable type-strain genomes for metagenomic binning, comparative biology and taxonomic classification.</title>
        <authorList>
            <person name="Goeker M."/>
        </authorList>
    </citation>
    <scope>NUCLEOTIDE SEQUENCE [LARGE SCALE GENOMIC DNA]</scope>
    <source>
        <strain evidence="6 7">DSM 46831</strain>
    </source>
</reference>
<dbReference type="InterPro" id="IPR011055">
    <property type="entry name" value="Dup_hybrid_motif"/>
</dbReference>
<dbReference type="InterPro" id="IPR008258">
    <property type="entry name" value="Transglycosylase_SLT_dom_1"/>
</dbReference>
<evidence type="ECO:0000313" key="7">
    <source>
        <dbReference type="Proteomes" id="UP000294746"/>
    </source>
</evidence>
<dbReference type="SUPFAM" id="SSF53955">
    <property type="entry name" value="Lysozyme-like"/>
    <property type="match status" value="1"/>
</dbReference>
<keyword evidence="7" id="KW-1185">Reference proteome</keyword>
<dbReference type="OrthoDB" id="9815002at2"/>
<keyword evidence="6" id="KW-0378">Hydrolase</keyword>
<evidence type="ECO:0000256" key="1">
    <source>
        <dbReference type="SAM" id="Coils"/>
    </source>
</evidence>
<keyword evidence="3" id="KW-0472">Membrane</keyword>
<keyword evidence="3" id="KW-1133">Transmembrane helix</keyword>
<dbReference type="SUPFAM" id="SSF51261">
    <property type="entry name" value="Duplicated hybrid motif"/>
    <property type="match status" value="1"/>
</dbReference>
<dbReference type="PANTHER" id="PTHR21666:SF270">
    <property type="entry name" value="MUREIN HYDROLASE ACTIVATOR ENVC"/>
    <property type="match status" value="1"/>
</dbReference>
<protein>
    <submittedName>
        <fullName evidence="6">Murein DD-endopeptidase MepM/ murein hydrolase activator NlpD</fullName>
    </submittedName>
</protein>
<dbReference type="EMBL" id="SLXV01000009">
    <property type="protein sequence ID" value="TCP69368.1"/>
    <property type="molecule type" value="Genomic_DNA"/>
</dbReference>
<organism evidence="6 7">
    <name type="scientific">Baia soyae</name>
    <dbReference type="NCBI Taxonomy" id="1544746"/>
    <lineage>
        <taxon>Bacteria</taxon>
        <taxon>Bacillati</taxon>
        <taxon>Bacillota</taxon>
        <taxon>Bacilli</taxon>
        <taxon>Bacillales</taxon>
        <taxon>Thermoactinomycetaceae</taxon>
        <taxon>Baia</taxon>
    </lineage>
</organism>
<dbReference type="Gene3D" id="1.10.530.10">
    <property type="match status" value="1"/>
</dbReference>
<keyword evidence="1" id="KW-0175">Coiled coil</keyword>
<evidence type="ECO:0000256" key="3">
    <source>
        <dbReference type="SAM" id="Phobius"/>
    </source>
</evidence>
<feature type="transmembrane region" description="Helical" evidence="3">
    <location>
        <begin position="20"/>
        <end position="45"/>
    </location>
</feature>
<dbReference type="Pfam" id="PF01464">
    <property type="entry name" value="SLT"/>
    <property type="match status" value="1"/>
</dbReference>
<evidence type="ECO:0000259" key="5">
    <source>
        <dbReference type="Pfam" id="PF01551"/>
    </source>
</evidence>
<evidence type="ECO:0000259" key="4">
    <source>
        <dbReference type="Pfam" id="PF01464"/>
    </source>
</evidence>
<dbReference type="InterPro" id="IPR023346">
    <property type="entry name" value="Lysozyme-like_dom_sf"/>
</dbReference>
<proteinExistence type="predicted"/>
<dbReference type="GO" id="GO:0004222">
    <property type="term" value="F:metalloendopeptidase activity"/>
    <property type="evidence" value="ECO:0007669"/>
    <property type="project" value="TreeGrafter"/>
</dbReference>
<evidence type="ECO:0000256" key="2">
    <source>
        <dbReference type="SAM" id="MobiDB-lite"/>
    </source>
</evidence>
<feature type="coiled-coil region" evidence="1">
    <location>
        <begin position="233"/>
        <end position="263"/>
    </location>
</feature>
<feature type="domain" description="Transglycosylase SLT" evidence="4">
    <location>
        <begin position="106"/>
        <end position="216"/>
    </location>
</feature>
<gene>
    <name evidence="6" type="ORF">EDD57_10926</name>
</gene>
<feature type="compositionally biased region" description="Polar residues" evidence="2">
    <location>
        <begin position="325"/>
        <end position="339"/>
    </location>
</feature>
<dbReference type="Proteomes" id="UP000294746">
    <property type="component" value="Unassembled WGS sequence"/>
</dbReference>
<dbReference type="InterPro" id="IPR050570">
    <property type="entry name" value="Cell_wall_metabolism_enzyme"/>
</dbReference>
<evidence type="ECO:0000313" key="6">
    <source>
        <dbReference type="EMBL" id="TCP69368.1"/>
    </source>
</evidence>